<proteinExistence type="inferred from homology"/>
<sequence length="302" mass="33309">MDYLSIDIGGTYIKFGLIDRAGNFIQTWRQPTPKTLETFKEMIISELNTQKGHIKGIAMSCPGRVDSSTGYIHTGGALLFLYDFPMKDWIASLTDLPFAVINDGKAAALAEWWIGNLKGIENGAAVVLGTGIGGGLILDNHLHQGPNFQAGELSFLIRQSPNPKQPQIFGFYGSAVKFMNEATTLLNVSKDDHEAVFRTISERSSVDLTALFENYCRDIAILLIDMQVLLDLEKIVIGGGISAQDHLIEMIQIQYSNIRQEEIMLGQTFAPLAIEACAFRNSSNLLGALYQLFVELDDTNIE</sequence>
<dbReference type="Gene3D" id="3.30.420.40">
    <property type="match status" value="2"/>
</dbReference>
<gene>
    <name evidence="2" type="ORF">BCR21_14180</name>
</gene>
<dbReference type="STRING" id="903984.BCR21_14180"/>
<dbReference type="Proteomes" id="UP000094068">
    <property type="component" value="Unassembled WGS sequence"/>
</dbReference>
<dbReference type="Pfam" id="PF00480">
    <property type="entry name" value="ROK"/>
    <property type="match status" value="1"/>
</dbReference>
<evidence type="ECO:0000256" key="1">
    <source>
        <dbReference type="ARBA" id="ARBA00006479"/>
    </source>
</evidence>
<reference evidence="3" key="1">
    <citation type="submission" date="2016-09" db="EMBL/GenBank/DDBJ databases">
        <authorList>
            <person name="Gulvik C.A."/>
        </authorList>
    </citation>
    <scope>NUCLEOTIDE SEQUENCE [LARGE SCALE GENOMIC DNA]</scope>
    <source>
        <strain evidence="3">DSM 23328</strain>
    </source>
</reference>
<evidence type="ECO:0000313" key="2">
    <source>
        <dbReference type="EMBL" id="OEG09496.1"/>
    </source>
</evidence>
<organism evidence="2 3">
    <name type="scientific">Enterococcus ureasiticus</name>
    <dbReference type="NCBI Taxonomy" id="903984"/>
    <lineage>
        <taxon>Bacteria</taxon>
        <taxon>Bacillati</taxon>
        <taxon>Bacillota</taxon>
        <taxon>Bacilli</taxon>
        <taxon>Lactobacillales</taxon>
        <taxon>Enterococcaceae</taxon>
        <taxon>Enterococcus</taxon>
    </lineage>
</organism>
<comment type="similarity">
    <text evidence="1">Belongs to the ROK (NagC/XylR) family.</text>
</comment>
<name>A0A1E5G9V5_9ENTE</name>
<accession>A0A1E5G9V5</accession>
<evidence type="ECO:0000313" key="3">
    <source>
        <dbReference type="Proteomes" id="UP000094068"/>
    </source>
</evidence>
<dbReference type="CDD" id="cd24152">
    <property type="entry name" value="ASKHA_NBD_ROK-like"/>
    <property type="match status" value="1"/>
</dbReference>
<comment type="caution">
    <text evidence="2">The sequence shown here is derived from an EMBL/GenBank/DDBJ whole genome shotgun (WGS) entry which is preliminary data.</text>
</comment>
<dbReference type="AlphaFoldDB" id="A0A1E5G9V5"/>
<dbReference type="PANTHER" id="PTHR18964:SF170">
    <property type="entry name" value="SUGAR KINASE"/>
    <property type="match status" value="1"/>
</dbReference>
<dbReference type="SUPFAM" id="SSF53067">
    <property type="entry name" value="Actin-like ATPase domain"/>
    <property type="match status" value="1"/>
</dbReference>
<dbReference type="PANTHER" id="PTHR18964">
    <property type="entry name" value="ROK (REPRESSOR, ORF, KINASE) FAMILY"/>
    <property type="match status" value="1"/>
</dbReference>
<dbReference type="InterPro" id="IPR000600">
    <property type="entry name" value="ROK"/>
</dbReference>
<dbReference type="EMBL" id="MIJZ01000016">
    <property type="protein sequence ID" value="OEG09496.1"/>
    <property type="molecule type" value="Genomic_DNA"/>
</dbReference>
<keyword evidence="3" id="KW-1185">Reference proteome</keyword>
<protein>
    <submittedName>
        <fullName evidence="2">ROK family protein</fullName>
    </submittedName>
</protein>
<dbReference type="OrthoDB" id="9795247at2"/>
<dbReference type="InterPro" id="IPR043129">
    <property type="entry name" value="ATPase_NBD"/>
</dbReference>
<dbReference type="RefSeq" id="WP_069647174.1">
    <property type="nucleotide sequence ID" value="NZ_MIJZ01000016.1"/>
</dbReference>